<dbReference type="InterPro" id="IPR001509">
    <property type="entry name" value="Epimerase_deHydtase"/>
</dbReference>
<dbReference type="InterPro" id="IPR036291">
    <property type="entry name" value="NAD(P)-bd_dom_sf"/>
</dbReference>
<sequence>MRYLITGGAGFIGSHLSEALCARGHSLVVLDDLETGDEANLSDAGLTSGGNFTFVRGSVLDEALVAELVQRCDVVVHLAAAVGVRLIVERTLDSLAANVRGTEVVVHAAERFGKKLLLASTSEIYGKNPEVPLREDSDRVLGSPAVARWSYSEAKAVDESLVNACRRERGLESVIVRFFNTVGPRQSPAHGMVIPRLVHQALANEPLTVYGDGRQTRCYLHVADAVAGLLLLLEEERAVGGTFNLGSSEEITVLELAQRVIDVTGSRSRIVLVPQEEVYGPHSEEPRRRVPDTTRLTNLTGWQPSRNLDDVLRDVASEIRAGRTRRLVTN</sequence>
<evidence type="ECO:0000256" key="3">
    <source>
        <dbReference type="ARBA" id="ARBA00023027"/>
    </source>
</evidence>
<dbReference type="EMBL" id="WHPN01000301">
    <property type="protein sequence ID" value="KAF4407688.1"/>
    <property type="molecule type" value="Genomic_DNA"/>
</dbReference>
<dbReference type="PANTHER" id="PTHR43078:SF6">
    <property type="entry name" value="UDP-GLUCURONIC ACID DECARBOXYLASE 1"/>
    <property type="match status" value="1"/>
</dbReference>
<protein>
    <submittedName>
        <fullName evidence="6">NAD-dependent epimerase/dehydratase family protein</fullName>
    </submittedName>
</protein>
<evidence type="ECO:0000256" key="4">
    <source>
        <dbReference type="ARBA" id="ARBA00023239"/>
    </source>
</evidence>
<dbReference type="Pfam" id="PF01370">
    <property type="entry name" value="Epimerase"/>
    <property type="match status" value="1"/>
</dbReference>
<dbReference type="Gene3D" id="3.40.50.720">
    <property type="entry name" value="NAD(P)-binding Rossmann-like Domain"/>
    <property type="match status" value="1"/>
</dbReference>
<accession>A0ABQ7FGJ5</accession>
<dbReference type="Proteomes" id="UP000621266">
    <property type="component" value="Unassembled WGS sequence"/>
</dbReference>
<keyword evidence="2" id="KW-0210">Decarboxylase</keyword>
<evidence type="ECO:0000256" key="2">
    <source>
        <dbReference type="ARBA" id="ARBA00022793"/>
    </source>
</evidence>
<name>A0ABQ7FGJ5_9ACTN</name>
<dbReference type="RefSeq" id="WP_156206593.1">
    <property type="nucleotide sequence ID" value="NZ_WHPN01000301.1"/>
</dbReference>
<evidence type="ECO:0000313" key="7">
    <source>
        <dbReference type="Proteomes" id="UP000621266"/>
    </source>
</evidence>
<evidence type="ECO:0000313" key="6">
    <source>
        <dbReference type="EMBL" id="KAF4407688.1"/>
    </source>
</evidence>
<reference evidence="6 7" key="1">
    <citation type="submission" date="2019-10" db="EMBL/GenBank/DDBJ databases">
        <title>Streptomyces tenebrisbrunneis sp.nov., an endogenous actinomycete isolated from of Lycium ruthenicum.</title>
        <authorList>
            <person name="Ma L."/>
        </authorList>
    </citation>
    <scope>NUCLEOTIDE SEQUENCE [LARGE SCALE GENOMIC DNA]</scope>
    <source>
        <strain evidence="6 7">TRM 66187</strain>
    </source>
</reference>
<evidence type="ECO:0000256" key="1">
    <source>
        <dbReference type="ARBA" id="ARBA00001911"/>
    </source>
</evidence>
<dbReference type="PANTHER" id="PTHR43078">
    <property type="entry name" value="UDP-GLUCURONIC ACID DECARBOXYLASE-RELATED"/>
    <property type="match status" value="1"/>
</dbReference>
<dbReference type="InterPro" id="IPR044516">
    <property type="entry name" value="UXS-like"/>
</dbReference>
<keyword evidence="4" id="KW-0456">Lyase</keyword>
<comment type="cofactor">
    <cofactor evidence="1">
        <name>NAD(+)</name>
        <dbReference type="ChEBI" id="CHEBI:57540"/>
    </cofactor>
</comment>
<keyword evidence="3" id="KW-0520">NAD</keyword>
<gene>
    <name evidence="6" type="ORF">GCU69_17930</name>
</gene>
<organism evidence="6 7">
    <name type="scientific">Streptomyces lycii</name>
    <dbReference type="NCBI Taxonomy" id="2654337"/>
    <lineage>
        <taxon>Bacteria</taxon>
        <taxon>Bacillati</taxon>
        <taxon>Actinomycetota</taxon>
        <taxon>Actinomycetes</taxon>
        <taxon>Kitasatosporales</taxon>
        <taxon>Streptomycetaceae</taxon>
        <taxon>Streptomyces</taxon>
    </lineage>
</organism>
<dbReference type="SUPFAM" id="SSF51735">
    <property type="entry name" value="NAD(P)-binding Rossmann-fold domains"/>
    <property type="match status" value="1"/>
</dbReference>
<proteinExistence type="predicted"/>
<evidence type="ECO:0000259" key="5">
    <source>
        <dbReference type="Pfam" id="PF01370"/>
    </source>
</evidence>
<comment type="caution">
    <text evidence="6">The sequence shown here is derived from an EMBL/GenBank/DDBJ whole genome shotgun (WGS) entry which is preliminary data.</text>
</comment>
<keyword evidence="7" id="KW-1185">Reference proteome</keyword>
<feature type="domain" description="NAD-dependent epimerase/dehydratase" evidence="5">
    <location>
        <begin position="4"/>
        <end position="246"/>
    </location>
</feature>